<accession>A0A815GND1</accession>
<dbReference type="EMBL" id="CAJNOR010002789">
    <property type="protein sequence ID" value="CAF1341157.1"/>
    <property type="molecule type" value="Genomic_DNA"/>
</dbReference>
<dbReference type="SMART" id="SM00612">
    <property type="entry name" value="Kelch"/>
    <property type="match status" value="2"/>
</dbReference>
<dbReference type="PANTHER" id="PTHR46344:SF27">
    <property type="entry name" value="KELCH REPEAT SUPERFAMILY PROTEIN"/>
    <property type="match status" value="1"/>
</dbReference>
<sequence length="199" mass="22070">MSSHATCNECTPLNNKPKNWWHHRLIKIIGFAFTLLTISTICITLFWKFNNSQRETSTITRTIEKSRWSLTGSMRYARGGHNAILLHNKKVLVTGGANSVNRNDGVLKSAELYDALSKSWNLTENMVNSRIGHAIIMLNNKTVLAVSGDSDSGMTTTTELYDPFTETWTPTGDVHFGRNGHTASLLADGKILIVGGFDE</sequence>
<keyword evidence="2" id="KW-0677">Repeat</keyword>
<dbReference type="PANTHER" id="PTHR46344">
    <property type="entry name" value="OS02G0202900 PROTEIN"/>
    <property type="match status" value="1"/>
</dbReference>
<evidence type="ECO:0000256" key="3">
    <source>
        <dbReference type="SAM" id="Phobius"/>
    </source>
</evidence>
<keyword evidence="3" id="KW-0812">Transmembrane</keyword>
<dbReference type="AlphaFoldDB" id="A0A815GND1"/>
<keyword evidence="5" id="KW-1185">Reference proteome</keyword>
<dbReference type="InterPro" id="IPR006652">
    <property type="entry name" value="Kelch_1"/>
</dbReference>
<gene>
    <name evidence="4" type="ORF">XAT740_LOCUS30962</name>
</gene>
<dbReference type="Gene3D" id="2.120.10.80">
    <property type="entry name" value="Kelch-type beta propeller"/>
    <property type="match status" value="1"/>
</dbReference>
<reference evidence="4" key="1">
    <citation type="submission" date="2021-02" db="EMBL/GenBank/DDBJ databases">
        <authorList>
            <person name="Nowell W R."/>
        </authorList>
    </citation>
    <scope>NUCLEOTIDE SEQUENCE</scope>
</reference>
<protein>
    <submittedName>
        <fullName evidence="4">Uncharacterized protein</fullName>
    </submittedName>
</protein>
<dbReference type="Gene3D" id="2.130.10.80">
    <property type="entry name" value="Galactose oxidase/kelch, beta-propeller"/>
    <property type="match status" value="1"/>
</dbReference>
<proteinExistence type="predicted"/>
<keyword evidence="1" id="KW-0880">Kelch repeat</keyword>
<keyword evidence="3" id="KW-0472">Membrane</keyword>
<organism evidence="4 5">
    <name type="scientific">Adineta ricciae</name>
    <name type="common">Rotifer</name>
    <dbReference type="NCBI Taxonomy" id="249248"/>
    <lineage>
        <taxon>Eukaryota</taxon>
        <taxon>Metazoa</taxon>
        <taxon>Spiralia</taxon>
        <taxon>Gnathifera</taxon>
        <taxon>Rotifera</taxon>
        <taxon>Eurotatoria</taxon>
        <taxon>Bdelloidea</taxon>
        <taxon>Adinetida</taxon>
        <taxon>Adinetidae</taxon>
        <taxon>Adineta</taxon>
    </lineage>
</organism>
<evidence type="ECO:0000313" key="5">
    <source>
        <dbReference type="Proteomes" id="UP000663828"/>
    </source>
</evidence>
<dbReference type="SUPFAM" id="SSF117281">
    <property type="entry name" value="Kelch motif"/>
    <property type="match status" value="1"/>
</dbReference>
<evidence type="ECO:0000313" key="4">
    <source>
        <dbReference type="EMBL" id="CAF1341157.1"/>
    </source>
</evidence>
<dbReference type="InterPro" id="IPR037293">
    <property type="entry name" value="Gal_Oxidase_central_sf"/>
</dbReference>
<name>A0A815GND1_ADIRI</name>
<keyword evidence="3" id="KW-1133">Transmembrane helix</keyword>
<evidence type="ECO:0000256" key="1">
    <source>
        <dbReference type="ARBA" id="ARBA00022441"/>
    </source>
</evidence>
<comment type="caution">
    <text evidence="4">The sequence shown here is derived from an EMBL/GenBank/DDBJ whole genome shotgun (WGS) entry which is preliminary data.</text>
</comment>
<dbReference type="Proteomes" id="UP000663828">
    <property type="component" value="Unassembled WGS sequence"/>
</dbReference>
<feature type="transmembrane region" description="Helical" evidence="3">
    <location>
        <begin position="25"/>
        <end position="47"/>
    </location>
</feature>
<dbReference type="InterPro" id="IPR015915">
    <property type="entry name" value="Kelch-typ_b-propeller"/>
</dbReference>
<feature type="non-terminal residue" evidence="4">
    <location>
        <position position="1"/>
    </location>
</feature>
<evidence type="ECO:0000256" key="2">
    <source>
        <dbReference type="ARBA" id="ARBA00022737"/>
    </source>
</evidence>